<feature type="compositionally biased region" description="Basic and acidic residues" evidence="2">
    <location>
        <begin position="300"/>
        <end position="310"/>
    </location>
</feature>
<feature type="compositionally biased region" description="Polar residues" evidence="2">
    <location>
        <begin position="528"/>
        <end position="542"/>
    </location>
</feature>
<feature type="compositionally biased region" description="Basic and acidic residues" evidence="2">
    <location>
        <begin position="223"/>
        <end position="235"/>
    </location>
</feature>
<feature type="compositionally biased region" description="Polar residues" evidence="2">
    <location>
        <begin position="52"/>
        <end position="61"/>
    </location>
</feature>
<keyword evidence="4" id="KW-1185">Reference proteome</keyword>
<evidence type="ECO:0000256" key="2">
    <source>
        <dbReference type="SAM" id="MobiDB-lite"/>
    </source>
</evidence>
<protein>
    <submittedName>
        <fullName evidence="3">Uncharacterized protein</fullName>
    </submittedName>
</protein>
<feature type="compositionally biased region" description="Basic and acidic residues" evidence="2">
    <location>
        <begin position="333"/>
        <end position="369"/>
    </location>
</feature>
<feature type="compositionally biased region" description="Low complexity" evidence="2">
    <location>
        <begin position="12"/>
        <end position="22"/>
    </location>
</feature>
<feature type="compositionally biased region" description="Low complexity" evidence="2">
    <location>
        <begin position="474"/>
        <end position="487"/>
    </location>
</feature>
<feature type="compositionally biased region" description="Low complexity" evidence="2">
    <location>
        <begin position="169"/>
        <end position="202"/>
    </location>
</feature>
<dbReference type="EMBL" id="CP119881">
    <property type="protein sequence ID" value="WFD36434.1"/>
    <property type="molecule type" value="Genomic_DNA"/>
</dbReference>
<feature type="region of interest" description="Disordered" evidence="2">
    <location>
        <begin position="1"/>
        <end position="77"/>
    </location>
</feature>
<feature type="region of interest" description="Disordered" evidence="2">
    <location>
        <begin position="169"/>
        <end position="393"/>
    </location>
</feature>
<feature type="region of interest" description="Disordered" evidence="2">
    <location>
        <begin position="456"/>
        <end position="645"/>
    </location>
</feature>
<feature type="compositionally biased region" description="Low complexity" evidence="2">
    <location>
        <begin position="617"/>
        <end position="627"/>
    </location>
</feature>
<feature type="compositionally biased region" description="Low complexity" evidence="2">
    <location>
        <begin position="375"/>
        <end position="393"/>
    </location>
</feature>
<proteinExistence type="predicted"/>
<feature type="compositionally biased region" description="Polar residues" evidence="2">
    <location>
        <begin position="252"/>
        <end position="265"/>
    </location>
</feature>
<keyword evidence="1" id="KW-0175">Coiled coil</keyword>
<evidence type="ECO:0000313" key="4">
    <source>
        <dbReference type="Proteomes" id="UP001219933"/>
    </source>
</evidence>
<evidence type="ECO:0000313" key="3">
    <source>
        <dbReference type="EMBL" id="WFD36434.1"/>
    </source>
</evidence>
<dbReference type="Proteomes" id="UP001219933">
    <property type="component" value="Chromosome 5"/>
</dbReference>
<gene>
    <name evidence="3" type="ORF">MCUN1_003313</name>
</gene>
<reference evidence="3" key="1">
    <citation type="submission" date="2023-03" db="EMBL/GenBank/DDBJ databases">
        <title>Mating type loci evolution in Malassezia.</title>
        <authorList>
            <person name="Coelho M.A."/>
        </authorList>
    </citation>
    <scope>NUCLEOTIDE SEQUENCE</scope>
    <source>
        <strain evidence="3">CBS 11721</strain>
    </source>
</reference>
<organism evidence="3 4">
    <name type="scientific">Malassezia cuniculi</name>
    <dbReference type="NCBI Taxonomy" id="948313"/>
    <lineage>
        <taxon>Eukaryota</taxon>
        <taxon>Fungi</taxon>
        <taxon>Dikarya</taxon>
        <taxon>Basidiomycota</taxon>
        <taxon>Ustilaginomycotina</taxon>
        <taxon>Malasseziomycetes</taxon>
        <taxon>Malasseziales</taxon>
        <taxon>Malasseziaceae</taxon>
        <taxon>Malassezia</taxon>
    </lineage>
</organism>
<name>A0AAF0J855_9BASI</name>
<dbReference type="AlphaFoldDB" id="A0AAF0J855"/>
<sequence length="645" mass="69034">MPGQNNAETRSVPPVVQGVAQGVPPPVGGKGRKRRGMSVSHPAPSTPIKPGQDNSNVQSGADASIPRKKKRGPNTFDSSHATIIAFRTRSGRGFDRVFDGSFSIDRARSTVRTKCGLANDAPVALWYETENGSAIQLDDDDDLRAFRVHAQRSSTIVVHVDAETVEAIAAQPSKQDQAPKAPAPAKAVAQPKQVAAVAAAAQEQHDDDTSTAEVSAGLIETPTSEHDPKTPEPAKKTRRSRKRKQVFDDNMSDNSDAPLSSQVDTTLHESPAAESFDHGEPPVVDIEEAPSSQVTEQSEPEQHEPAQREPESEEPSEEPSSQEPASQEPSSADEPKTKRTRRTKAEMEVFRAEQAAKKAAREQEREQRKSKGKSPAKTASAAAANESAADTTVVAADETTIVHDVASDLDREIDEITALGREQVDRKLQELKEKKQRKNGHERELQRRLLKYVEALDDEPAAKGKKGGADESVAEAAQPSAGAAAEAETADEADSDASTASDDYFSQPESHMNTSSGAIHGPMPPPSQANQSVGPSESTPRASSERKRAPSTFKKLSELRPSVLRRTLSQGTVEAPAPQQPPQPEEDDSDDDSSDSDDSSSSSEDETPTPSGSIPLAKQAGASAVAASERETRAKKKQSFFSAFK</sequence>
<evidence type="ECO:0000256" key="1">
    <source>
        <dbReference type="SAM" id="Coils"/>
    </source>
</evidence>
<feature type="compositionally biased region" description="Acidic residues" evidence="2">
    <location>
        <begin position="584"/>
        <end position="607"/>
    </location>
</feature>
<feature type="compositionally biased region" description="Low complexity" evidence="2">
    <location>
        <begin position="318"/>
        <end position="332"/>
    </location>
</feature>
<feature type="compositionally biased region" description="Polar residues" evidence="2">
    <location>
        <begin position="507"/>
        <end position="517"/>
    </location>
</feature>
<accession>A0AAF0J855</accession>
<feature type="coiled-coil region" evidence="1">
    <location>
        <begin position="421"/>
        <end position="448"/>
    </location>
</feature>